<dbReference type="InterPro" id="IPR049556">
    <property type="entry name" value="PhiB"/>
</dbReference>
<dbReference type="Pfam" id="PF01161">
    <property type="entry name" value="PBP"/>
    <property type="match status" value="1"/>
</dbReference>
<proteinExistence type="predicted"/>
<organism evidence="1 2">
    <name type="scientific">Aspergillus campestris (strain IBT 28561)</name>
    <dbReference type="NCBI Taxonomy" id="1392248"/>
    <lineage>
        <taxon>Eukaryota</taxon>
        <taxon>Fungi</taxon>
        <taxon>Dikarya</taxon>
        <taxon>Ascomycota</taxon>
        <taxon>Pezizomycotina</taxon>
        <taxon>Eurotiomycetes</taxon>
        <taxon>Eurotiomycetidae</taxon>
        <taxon>Eurotiales</taxon>
        <taxon>Aspergillaceae</taxon>
        <taxon>Aspergillus</taxon>
        <taxon>Aspergillus subgen. Circumdati</taxon>
    </lineage>
</organism>
<evidence type="ECO:0000313" key="1">
    <source>
        <dbReference type="EMBL" id="PKY07223.1"/>
    </source>
</evidence>
<dbReference type="CDD" id="cd00457">
    <property type="entry name" value="PEBP"/>
    <property type="match status" value="1"/>
</dbReference>
<keyword evidence="2" id="KW-1185">Reference proteome</keyword>
<dbReference type="InterPro" id="IPR036610">
    <property type="entry name" value="PEBP-like_sf"/>
</dbReference>
<sequence length="210" mass="23800">MFIVLVYLQYFLGRLLYRIRGHDNRLIDKSLAFLYLPQPNMILEAPECGITGSAMLALHTCLAEDGIGRFPKLCWSSPLVDIPVKEYILLCEDPDPPIPSMVINHGLFYGIPPSTNMALHSDVQPDGDTKNRMTMSGWRYVPNIMKKPYLGPAPPLGHGTHRYVFTIIALNEPLEFDHPDQVKQKQIRDGIMGRVIGWGQWTGTFARPWP</sequence>
<dbReference type="InterPro" id="IPR008914">
    <property type="entry name" value="PEBP"/>
</dbReference>
<dbReference type="RefSeq" id="XP_024695817.1">
    <property type="nucleotide sequence ID" value="XM_024836636.1"/>
</dbReference>
<dbReference type="PANTHER" id="PTHR30289:SF13">
    <property type="entry name" value="PEBP-LIKE PROTEIN"/>
    <property type="match status" value="1"/>
</dbReference>
<dbReference type="EMBL" id="MSFM01000002">
    <property type="protein sequence ID" value="PKY07223.1"/>
    <property type="molecule type" value="Genomic_DNA"/>
</dbReference>
<accession>A0A2I1DBI7</accession>
<dbReference type="Proteomes" id="UP000234254">
    <property type="component" value="Unassembled WGS sequence"/>
</dbReference>
<comment type="caution">
    <text evidence="1">The sequence shown here is derived from an EMBL/GenBank/DDBJ whole genome shotgun (WGS) entry which is preliminary data.</text>
</comment>
<name>A0A2I1DBI7_ASPC2</name>
<dbReference type="GeneID" id="36544160"/>
<evidence type="ECO:0000313" key="2">
    <source>
        <dbReference type="Proteomes" id="UP000234254"/>
    </source>
</evidence>
<dbReference type="AlphaFoldDB" id="A0A2I1DBI7"/>
<gene>
    <name evidence="1" type="ORF">P168DRAFT_287711</name>
</gene>
<protein>
    <submittedName>
        <fullName evidence="1">PEBP-like protein</fullName>
    </submittedName>
</protein>
<dbReference type="PANTHER" id="PTHR30289">
    <property type="entry name" value="UNCHARACTERIZED PROTEIN YBCL-RELATED"/>
    <property type="match status" value="1"/>
</dbReference>
<dbReference type="VEuPathDB" id="FungiDB:P168DRAFT_287711"/>
<reference evidence="1" key="1">
    <citation type="submission" date="2016-12" db="EMBL/GenBank/DDBJ databases">
        <title>The genomes of Aspergillus section Nigri reveals drivers in fungal speciation.</title>
        <authorList>
            <consortium name="DOE Joint Genome Institute"/>
            <person name="Vesth T.C."/>
            <person name="Nybo J."/>
            <person name="Theobald S."/>
            <person name="Brandl J."/>
            <person name="Frisvad J.C."/>
            <person name="Nielsen K.F."/>
            <person name="Lyhne E.K."/>
            <person name="Kogle M.E."/>
            <person name="Kuo A."/>
            <person name="Riley R."/>
            <person name="Clum A."/>
            <person name="Nolan M."/>
            <person name="Lipzen A."/>
            <person name="Salamov A."/>
            <person name="Henrissat B."/>
            <person name="Wiebenga A."/>
            <person name="De vries R.P."/>
            <person name="Grigoriev I.V."/>
            <person name="Mortensen U.H."/>
            <person name="Andersen M.R."/>
            <person name="Baker S.E."/>
        </authorList>
    </citation>
    <scope>NUCLEOTIDE SEQUENCE</scope>
    <source>
        <strain evidence="1">IBT 28561</strain>
    </source>
</reference>
<dbReference type="SUPFAM" id="SSF49777">
    <property type="entry name" value="PEBP-like"/>
    <property type="match status" value="1"/>
</dbReference>
<dbReference type="OrthoDB" id="10251855at2759"/>
<dbReference type="Gene3D" id="3.90.280.10">
    <property type="entry name" value="PEBP-like"/>
    <property type="match status" value="1"/>
</dbReference>